<dbReference type="InterPro" id="IPR002300">
    <property type="entry name" value="aa-tRNA-synth_Ia"/>
</dbReference>
<dbReference type="Proteomes" id="UP000053447">
    <property type="component" value="Unassembled WGS sequence"/>
</dbReference>
<dbReference type="InterPro" id="IPR009008">
    <property type="entry name" value="Val/Leu/Ile-tRNA-synth_edit"/>
</dbReference>
<evidence type="ECO:0000259" key="14">
    <source>
        <dbReference type="Pfam" id="PF08264"/>
    </source>
</evidence>
<dbReference type="SUPFAM" id="SSF47323">
    <property type="entry name" value="Anticodon-binding domain of a subclass of class I aminoacyl-tRNA synthetases"/>
    <property type="match status" value="1"/>
</dbReference>
<evidence type="ECO:0000313" key="16">
    <source>
        <dbReference type="Proteomes" id="UP000053447"/>
    </source>
</evidence>
<dbReference type="GO" id="GO:1990825">
    <property type="term" value="F:sequence-specific mRNA binding"/>
    <property type="evidence" value="ECO:0007669"/>
    <property type="project" value="EnsemblFungi"/>
</dbReference>
<organism evidence="15 16">
    <name type="scientific">Pneumocystis jirovecii (strain RU7)</name>
    <name type="common">Human pneumocystis pneumonia agent</name>
    <dbReference type="NCBI Taxonomy" id="1408657"/>
    <lineage>
        <taxon>Eukaryota</taxon>
        <taxon>Fungi</taxon>
        <taxon>Dikarya</taxon>
        <taxon>Ascomycota</taxon>
        <taxon>Taphrinomycotina</taxon>
        <taxon>Pneumocystomycetes</taxon>
        <taxon>Pneumocystaceae</taxon>
        <taxon>Pneumocystis</taxon>
    </lineage>
</organism>
<dbReference type="OrthoDB" id="1706657at2759"/>
<dbReference type="GO" id="GO:0002161">
    <property type="term" value="F:aminoacyl-tRNA deacylase activity"/>
    <property type="evidence" value="ECO:0007669"/>
    <property type="project" value="InterPro"/>
</dbReference>
<comment type="caution">
    <text evidence="15">The sequence shown here is derived from an EMBL/GenBank/DDBJ whole genome shotgun (WGS) entry which is preliminary data.</text>
</comment>
<evidence type="ECO:0000256" key="2">
    <source>
        <dbReference type="ARBA" id="ARBA00005594"/>
    </source>
</evidence>
<evidence type="ECO:0000256" key="8">
    <source>
        <dbReference type="ARBA" id="ARBA00022917"/>
    </source>
</evidence>
<reference evidence="16" key="1">
    <citation type="journal article" date="2016" name="Nat. Commun.">
        <title>Genome analysis of three Pneumocystis species reveals adaptation mechanisms to life exclusively in mammalian hosts.</title>
        <authorList>
            <person name="Ma L."/>
            <person name="Chen Z."/>
            <person name="Huang D.W."/>
            <person name="Kutty G."/>
            <person name="Ishihara M."/>
            <person name="Wang H."/>
            <person name="Abouelleil A."/>
            <person name="Bishop L."/>
            <person name="Davey E."/>
            <person name="Deng R."/>
            <person name="Deng X."/>
            <person name="Fan L."/>
            <person name="Fantoni G."/>
            <person name="Fitzgerald M."/>
            <person name="Gogineni E."/>
            <person name="Goldberg J.M."/>
            <person name="Handley G."/>
            <person name="Hu X."/>
            <person name="Huber C."/>
            <person name="Jiao X."/>
            <person name="Jones K."/>
            <person name="Levin J.Z."/>
            <person name="Liu Y."/>
            <person name="Macdonald P."/>
            <person name="Melnikov A."/>
            <person name="Raley C."/>
            <person name="Sassi M."/>
            <person name="Sherman B.T."/>
            <person name="Song X."/>
            <person name="Sykes S."/>
            <person name="Tran B."/>
            <person name="Walsh L."/>
            <person name="Xia Y."/>
            <person name="Yang J."/>
            <person name="Young S."/>
            <person name="Zeng Q."/>
            <person name="Zheng X."/>
            <person name="Stephens R."/>
            <person name="Nusbaum C."/>
            <person name="Birren B.W."/>
            <person name="Azadi P."/>
            <person name="Lempicki R.A."/>
            <person name="Cuomo C.A."/>
            <person name="Kovacs J.A."/>
        </authorList>
    </citation>
    <scope>NUCLEOTIDE SEQUENCE [LARGE SCALE GENOMIC DNA]</scope>
    <source>
        <strain evidence="16">RU7</strain>
    </source>
</reference>
<accession>A0A0W4ZQ02</accession>
<dbReference type="InterPro" id="IPR009080">
    <property type="entry name" value="tRNAsynth_Ia_anticodon-bd"/>
</dbReference>
<evidence type="ECO:0000256" key="5">
    <source>
        <dbReference type="ARBA" id="ARBA00022598"/>
    </source>
</evidence>
<evidence type="ECO:0000256" key="4">
    <source>
        <dbReference type="ARBA" id="ARBA00022490"/>
    </source>
</evidence>
<keyword evidence="8 12" id="KW-0648">Protein biosynthesis</keyword>
<comment type="subcellular location">
    <subcellularLocation>
        <location evidence="1">Cytoplasm</location>
    </subcellularLocation>
</comment>
<dbReference type="EMBL" id="LFWA01000007">
    <property type="protein sequence ID" value="KTW30449.1"/>
    <property type="molecule type" value="Genomic_DNA"/>
</dbReference>
<dbReference type="FunFam" id="3.90.740.10:FF:000044">
    <property type="entry name" value="Isoleucine--tRNA ligase"/>
    <property type="match status" value="1"/>
</dbReference>
<dbReference type="Gene3D" id="3.40.50.620">
    <property type="entry name" value="HUPs"/>
    <property type="match status" value="2"/>
</dbReference>
<dbReference type="VEuPathDB" id="FungiDB:T551_01732"/>
<evidence type="ECO:0000256" key="6">
    <source>
        <dbReference type="ARBA" id="ARBA00022741"/>
    </source>
</evidence>
<dbReference type="GeneID" id="28940250"/>
<feature type="domain" description="Aminoacyl-tRNA synthetase class Ia" evidence="13">
    <location>
        <begin position="13"/>
        <end position="635"/>
    </location>
</feature>
<keyword evidence="6 12" id="KW-0547">Nucleotide-binding</keyword>
<dbReference type="InterPro" id="IPR023586">
    <property type="entry name" value="Ile-tRNA-ligase_type2"/>
</dbReference>
<dbReference type="NCBIfam" id="TIGR00392">
    <property type="entry name" value="ileS"/>
    <property type="match status" value="1"/>
</dbReference>
<dbReference type="PANTHER" id="PTHR42780:SF1">
    <property type="entry name" value="ISOLEUCINE--TRNA LIGASE, CYTOPLASMIC"/>
    <property type="match status" value="1"/>
</dbReference>
<dbReference type="EC" id="6.1.1.5" evidence="3"/>
<dbReference type="AlphaFoldDB" id="A0A0W4ZQ02"/>
<dbReference type="RefSeq" id="XP_018229740.1">
    <property type="nucleotide sequence ID" value="XM_018373995.1"/>
</dbReference>
<dbReference type="SUPFAM" id="SSF52374">
    <property type="entry name" value="Nucleotidylyl transferase"/>
    <property type="match status" value="1"/>
</dbReference>
<gene>
    <name evidence="15" type="ORF">T551_01732</name>
</gene>
<evidence type="ECO:0000256" key="10">
    <source>
        <dbReference type="ARBA" id="ARBA00032665"/>
    </source>
</evidence>
<dbReference type="SUPFAM" id="SSF50677">
    <property type="entry name" value="ValRS/IleRS/LeuRS editing domain"/>
    <property type="match status" value="1"/>
</dbReference>
<evidence type="ECO:0000256" key="9">
    <source>
        <dbReference type="ARBA" id="ARBA00023146"/>
    </source>
</evidence>
<evidence type="ECO:0000256" key="1">
    <source>
        <dbReference type="ARBA" id="ARBA00004496"/>
    </source>
</evidence>
<comment type="catalytic activity">
    <reaction evidence="11">
        <text>tRNA(Ile) + L-isoleucine + ATP = L-isoleucyl-tRNA(Ile) + AMP + diphosphate</text>
        <dbReference type="Rhea" id="RHEA:11060"/>
        <dbReference type="Rhea" id="RHEA-COMP:9666"/>
        <dbReference type="Rhea" id="RHEA-COMP:9695"/>
        <dbReference type="ChEBI" id="CHEBI:30616"/>
        <dbReference type="ChEBI" id="CHEBI:33019"/>
        <dbReference type="ChEBI" id="CHEBI:58045"/>
        <dbReference type="ChEBI" id="CHEBI:78442"/>
        <dbReference type="ChEBI" id="CHEBI:78528"/>
        <dbReference type="ChEBI" id="CHEBI:456215"/>
        <dbReference type="EC" id="6.1.1.5"/>
    </reaction>
</comment>
<dbReference type="FunFam" id="3.40.50.620:FF:000023">
    <property type="entry name" value="Isoleucyl-tRNA synthetase,cytoplasmic"/>
    <property type="match status" value="1"/>
</dbReference>
<proteinExistence type="inferred from homology"/>
<comment type="similarity">
    <text evidence="2 12">Belongs to the class-I aminoacyl-tRNA synthetase family.</text>
</comment>
<dbReference type="FunFam" id="3.40.50.620:FF:000050">
    <property type="entry name" value="Isoleucyl-tRNA synthetase,cytoplasmic"/>
    <property type="match status" value="1"/>
</dbReference>
<keyword evidence="16" id="KW-1185">Reference proteome</keyword>
<sequence>MTNFDVISEELKVLEFWKEIDAFKTSLMLSEGRKPFNFYDGPPFATGLPHYGHILASTIKDTVTRYAHNTGHYVERRFGWDCHGLPVEHEIDKKLGINGKDDVIAMGIEKYNNECRSIVMRYSYEWRKRIERLGRWIEFDNDYKTLDTQFMQSVWYIFKMLYEKNRIYRSFRVMPYSTACTTPLSNFEAQQNYKDVVDPSIVVSFPLIHDPSTLLLAWTTTPWTLPSHLSLCVNPDFEYIKIHDQSSQKNFILLENRLGVLYKDPKKAGFVKLQVIKGIDMKNWEYDPPFYYFYERFKGKAFKVVTAKYVTSDNGTGIVHQAPAFGEDDYNVAIENGIIDQNIHPPCPLDERGYFTSEITDFAGMYVKDADKAIQKVLKEKERLIVQTQIVHSYPFCWRSDTPLLYRAVPSWFVKVKEYTKEMLDAVEKTTWVPSFVKDKRFTNWIEGARDWNISRNRYWGTPIPLWVSDDFEEIVCVGSIAELEELSGERNLTDIHRDKIDHITIPSRKGKGVLRRIEEVFDCWFESGSMPYASVYYPFQNPEKFMERFPADFIAEGLDQTRGWFYTLLVIGVQLFGVAPFKNVIVNGLVLAADGKKMSKRLKNYPELTIILEKYGADALRLYLINSPVVRAEPLKFKEEGVKDVVTKVIIPWWNSYNFFEMQVRLLKKLENIDFVYNPNIETSDNVMDMWILSSCQSLIGFVKKEMSEYRLYTVVPRLLKLIEDMTNWYIRFNRRRLKACSHIGNGFSNSCLGRIWKR</sequence>
<keyword evidence="9 12" id="KW-0030">Aminoacyl-tRNA synthetase</keyword>
<evidence type="ECO:0000256" key="11">
    <source>
        <dbReference type="ARBA" id="ARBA00048359"/>
    </source>
</evidence>
<dbReference type="GO" id="GO:0005829">
    <property type="term" value="C:cytosol"/>
    <property type="evidence" value="ECO:0007669"/>
    <property type="project" value="EnsemblFungi"/>
</dbReference>
<evidence type="ECO:0000256" key="3">
    <source>
        <dbReference type="ARBA" id="ARBA00013165"/>
    </source>
</evidence>
<dbReference type="PRINTS" id="PR00984">
    <property type="entry name" value="TRNASYNTHILE"/>
</dbReference>
<dbReference type="Pfam" id="PF00133">
    <property type="entry name" value="tRNA-synt_1"/>
    <property type="match status" value="1"/>
</dbReference>
<evidence type="ECO:0000256" key="12">
    <source>
        <dbReference type="RuleBase" id="RU363035"/>
    </source>
</evidence>
<keyword evidence="5 12" id="KW-0436">Ligase</keyword>
<dbReference type="InterPro" id="IPR001412">
    <property type="entry name" value="aa-tRNA-synth_I_CS"/>
</dbReference>
<dbReference type="InterPro" id="IPR002301">
    <property type="entry name" value="Ile-tRNA-ligase"/>
</dbReference>
<evidence type="ECO:0000259" key="13">
    <source>
        <dbReference type="Pfam" id="PF00133"/>
    </source>
</evidence>
<dbReference type="STRING" id="1408657.A0A0W4ZQ02"/>
<dbReference type="CDD" id="cd00818">
    <property type="entry name" value="IleRS_core"/>
    <property type="match status" value="1"/>
</dbReference>
<name>A0A0W4ZQ02_PNEJ7</name>
<dbReference type="InterPro" id="IPR014729">
    <property type="entry name" value="Rossmann-like_a/b/a_fold"/>
</dbReference>
<dbReference type="GO" id="GO:0005524">
    <property type="term" value="F:ATP binding"/>
    <property type="evidence" value="ECO:0007669"/>
    <property type="project" value="UniProtKB-KW"/>
</dbReference>
<evidence type="ECO:0000313" key="15">
    <source>
        <dbReference type="EMBL" id="KTW30449.1"/>
    </source>
</evidence>
<dbReference type="Gene3D" id="1.10.730.10">
    <property type="entry name" value="Isoleucyl-tRNA Synthetase, Domain 1"/>
    <property type="match status" value="1"/>
</dbReference>
<dbReference type="PANTHER" id="PTHR42780">
    <property type="entry name" value="SOLEUCYL-TRNA SYNTHETASE"/>
    <property type="match status" value="1"/>
</dbReference>
<keyword evidence="7 12" id="KW-0067">ATP-binding</keyword>
<dbReference type="PROSITE" id="PS00178">
    <property type="entry name" value="AA_TRNA_LIGASE_I"/>
    <property type="match status" value="1"/>
</dbReference>
<feature type="domain" description="Methionyl/Valyl/Leucyl/Isoleucyl-tRNA synthetase anticodon-binding" evidence="14">
    <location>
        <begin position="690"/>
        <end position="740"/>
    </location>
</feature>
<keyword evidence="4" id="KW-0963">Cytoplasm</keyword>
<dbReference type="GO" id="GO:0004822">
    <property type="term" value="F:isoleucine-tRNA ligase activity"/>
    <property type="evidence" value="ECO:0007669"/>
    <property type="project" value="UniProtKB-EC"/>
</dbReference>
<protein>
    <recommendedName>
        <fullName evidence="3">isoleucine--tRNA ligase</fullName>
        <ecNumber evidence="3">6.1.1.5</ecNumber>
    </recommendedName>
    <alternativeName>
        <fullName evidence="10">Isoleucyl-tRNA synthetase</fullName>
    </alternativeName>
</protein>
<dbReference type="InterPro" id="IPR013155">
    <property type="entry name" value="M/V/L/I-tRNA-synth_anticd-bd"/>
</dbReference>
<dbReference type="GO" id="GO:0006428">
    <property type="term" value="P:isoleucyl-tRNA aminoacylation"/>
    <property type="evidence" value="ECO:0007669"/>
    <property type="project" value="EnsemblFungi"/>
</dbReference>
<evidence type="ECO:0000256" key="7">
    <source>
        <dbReference type="ARBA" id="ARBA00022840"/>
    </source>
</evidence>
<dbReference type="Pfam" id="PF08264">
    <property type="entry name" value="Anticodon_1"/>
    <property type="match status" value="1"/>
</dbReference>